<dbReference type="EMBL" id="AMRL01000032">
    <property type="protein sequence ID" value="EKE68949.1"/>
    <property type="molecule type" value="Genomic_DNA"/>
</dbReference>
<sequence>MTRSALPSPPTAEQRLDWLRLIRTENVGPVTFRQLVARFGDPTTALAALPELARQGGRTKPLAVANRAAAEREVAALQKLGARLLTLAAPD</sequence>
<evidence type="ECO:0000313" key="1">
    <source>
        <dbReference type="EMBL" id="EKE68949.1"/>
    </source>
</evidence>
<protein>
    <submittedName>
        <fullName evidence="1">DNA processing single strand binding protein</fullName>
    </submittedName>
</protein>
<dbReference type="Proteomes" id="UP000006746">
    <property type="component" value="Unassembled WGS sequence"/>
</dbReference>
<accession>K2JEA4</accession>
<comment type="caution">
    <text evidence="1">The sequence shown here is derived from an EMBL/GenBank/DDBJ whole genome shotgun (WGS) entry which is preliminary data.</text>
</comment>
<dbReference type="eggNOG" id="COG0758">
    <property type="taxonomic scope" value="Bacteria"/>
</dbReference>
<keyword evidence="2" id="KW-1185">Reference proteome</keyword>
<gene>
    <name evidence="1" type="ORF">P24_16787</name>
</gene>
<dbReference type="Gene3D" id="3.40.50.450">
    <property type="match status" value="1"/>
</dbReference>
<name>K2JEA4_9PROT</name>
<dbReference type="STRING" id="1207063.P24_16787"/>
<evidence type="ECO:0000313" key="2">
    <source>
        <dbReference type="Proteomes" id="UP000006746"/>
    </source>
</evidence>
<proteinExistence type="predicted"/>
<organism evidence="1 2">
    <name type="scientific">Oceanibaculum indicum P24</name>
    <dbReference type="NCBI Taxonomy" id="1207063"/>
    <lineage>
        <taxon>Bacteria</taxon>
        <taxon>Pseudomonadati</taxon>
        <taxon>Pseudomonadota</taxon>
        <taxon>Alphaproteobacteria</taxon>
        <taxon>Rhodospirillales</taxon>
        <taxon>Oceanibaculaceae</taxon>
        <taxon>Oceanibaculum</taxon>
    </lineage>
</organism>
<dbReference type="AlphaFoldDB" id="K2JEA4"/>
<feature type="non-terminal residue" evidence="1">
    <location>
        <position position="91"/>
    </location>
</feature>
<dbReference type="Pfam" id="PF21102">
    <property type="entry name" value="DprA_N"/>
    <property type="match status" value="1"/>
</dbReference>
<reference evidence="1 2" key="1">
    <citation type="journal article" date="2012" name="J. Bacteriol.">
        <title>Genome Sequence of Oceanibaculum indicum Type Strain P24.</title>
        <authorList>
            <person name="Lai Q."/>
            <person name="Shao Z."/>
        </authorList>
    </citation>
    <scope>NUCLEOTIDE SEQUENCE [LARGE SCALE GENOMIC DNA]</scope>
    <source>
        <strain evidence="1 2">P24</strain>
    </source>
</reference>